<accession>A0A7S3CIJ6</accession>
<organism evidence="1">
    <name type="scientific">Strombidium rassoulzadegani</name>
    <dbReference type="NCBI Taxonomy" id="1082188"/>
    <lineage>
        <taxon>Eukaryota</taxon>
        <taxon>Sar</taxon>
        <taxon>Alveolata</taxon>
        <taxon>Ciliophora</taxon>
        <taxon>Intramacronucleata</taxon>
        <taxon>Spirotrichea</taxon>
        <taxon>Oligotrichia</taxon>
        <taxon>Strombidiidae</taxon>
        <taxon>Strombidium</taxon>
    </lineage>
</organism>
<name>A0A7S3CIJ6_9SPIT</name>
<evidence type="ECO:0000313" key="1">
    <source>
        <dbReference type="EMBL" id="CAE0229339.1"/>
    </source>
</evidence>
<dbReference type="AlphaFoldDB" id="A0A7S3CIJ6"/>
<protein>
    <submittedName>
        <fullName evidence="1">Uncharacterized protein</fullName>
    </submittedName>
</protein>
<proteinExistence type="predicted"/>
<reference evidence="1" key="1">
    <citation type="submission" date="2021-01" db="EMBL/GenBank/DDBJ databases">
        <authorList>
            <person name="Corre E."/>
            <person name="Pelletier E."/>
            <person name="Niang G."/>
            <person name="Scheremetjew M."/>
            <person name="Finn R."/>
            <person name="Kale V."/>
            <person name="Holt S."/>
            <person name="Cochrane G."/>
            <person name="Meng A."/>
            <person name="Brown T."/>
            <person name="Cohen L."/>
        </authorList>
    </citation>
    <scope>NUCLEOTIDE SEQUENCE</scope>
    <source>
        <strain evidence="1">Ras09</strain>
    </source>
</reference>
<sequence length="150" mass="17641">MVYIRLPTFKTGINPSVKHRFTQTGDYTPTEKLTLTRNRIWGNVIGNNMRSGYKELSSPSVGQFMGMRYDQGHLKLMHPFLKDWSRMSRKRDKFHLRKNRVFMRGIKIGKKQSNRSLNSMKMFEMSGGEKFNAEEIQQTLIEDAFDEDQL</sequence>
<gene>
    <name evidence="1" type="ORF">SRAS04492_LOCUS1123</name>
</gene>
<dbReference type="EMBL" id="HBIA01002081">
    <property type="protein sequence ID" value="CAE0229339.1"/>
    <property type="molecule type" value="Transcribed_RNA"/>
</dbReference>